<sequence>MTDIALPAGFQDLEPLAARWARPTENERNAIRLSAAPGDFVDFDALMAPRLEALLAHLATLPARPEDPADYNALLLAAAFAEAAPHHELYGDSAQVPFSFDARRFTPDHGTEAT</sequence>
<dbReference type="EMBL" id="JAINVV010000013">
    <property type="protein sequence ID" value="MBY8825705.1"/>
    <property type="molecule type" value="Genomic_DNA"/>
</dbReference>
<organism evidence="1 2">
    <name type="scientific">Sphingomonas colocasiae</name>
    <dbReference type="NCBI Taxonomy" id="1848973"/>
    <lineage>
        <taxon>Bacteria</taxon>
        <taxon>Pseudomonadati</taxon>
        <taxon>Pseudomonadota</taxon>
        <taxon>Alphaproteobacteria</taxon>
        <taxon>Sphingomonadales</taxon>
        <taxon>Sphingomonadaceae</taxon>
        <taxon>Sphingomonas</taxon>
    </lineage>
</organism>
<keyword evidence="2" id="KW-1185">Reference proteome</keyword>
<proteinExistence type="predicted"/>
<comment type="caution">
    <text evidence="1">The sequence shown here is derived from an EMBL/GenBank/DDBJ whole genome shotgun (WGS) entry which is preliminary data.</text>
</comment>
<gene>
    <name evidence="1" type="ORF">K7G82_25610</name>
</gene>
<dbReference type="RefSeq" id="WP_222992810.1">
    <property type="nucleotide sequence ID" value="NZ_JAINVV010000013.1"/>
</dbReference>
<dbReference type="Proteomes" id="UP000706039">
    <property type="component" value="Unassembled WGS sequence"/>
</dbReference>
<protein>
    <submittedName>
        <fullName evidence="1">Uncharacterized protein</fullName>
    </submittedName>
</protein>
<accession>A0ABS7PYH6</accession>
<reference evidence="1 2" key="1">
    <citation type="submission" date="2021-08" db="EMBL/GenBank/DDBJ databases">
        <authorList>
            <person name="Tuo L."/>
        </authorList>
    </citation>
    <scope>NUCLEOTIDE SEQUENCE [LARGE SCALE GENOMIC DNA]</scope>
    <source>
        <strain evidence="1 2">JCM 31229</strain>
    </source>
</reference>
<evidence type="ECO:0000313" key="2">
    <source>
        <dbReference type="Proteomes" id="UP000706039"/>
    </source>
</evidence>
<evidence type="ECO:0000313" key="1">
    <source>
        <dbReference type="EMBL" id="MBY8825705.1"/>
    </source>
</evidence>
<name>A0ABS7PYH6_9SPHN</name>